<evidence type="ECO:0008006" key="9">
    <source>
        <dbReference type="Google" id="ProtNLM"/>
    </source>
</evidence>
<evidence type="ECO:0000259" key="5">
    <source>
        <dbReference type="PROSITE" id="PS50280"/>
    </source>
</evidence>
<gene>
    <name evidence="7" type="ORF">QQX98_002427</name>
</gene>
<dbReference type="Pfam" id="PF00856">
    <property type="entry name" value="SET"/>
    <property type="match status" value="1"/>
</dbReference>
<feature type="domain" description="SET" evidence="5">
    <location>
        <begin position="5"/>
        <end position="233"/>
    </location>
</feature>
<dbReference type="EMBL" id="JAZAVJ010000025">
    <property type="protein sequence ID" value="KAK7421069.1"/>
    <property type="molecule type" value="Genomic_DNA"/>
</dbReference>
<dbReference type="InterPro" id="IPR046341">
    <property type="entry name" value="SET_dom_sf"/>
</dbReference>
<evidence type="ECO:0000256" key="1">
    <source>
        <dbReference type="ARBA" id="ARBA00022723"/>
    </source>
</evidence>
<keyword evidence="8" id="KW-1185">Reference proteome</keyword>
<dbReference type="SUPFAM" id="SSF82199">
    <property type="entry name" value="SET domain"/>
    <property type="match status" value="1"/>
</dbReference>
<dbReference type="PROSITE" id="PS50280">
    <property type="entry name" value="SET"/>
    <property type="match status" value="1"/>
</dbReference>
<evidence type="ECO:0000256" key="4">
    <source>
        <dbReference type="PROSITE-ProRule" id="PRU00134"/>
    </source>
</evidence>
<dbReference type="Gene3D" id="1.10.220.160">
    <property type="match status" value="1"/>
</dbReference>
<feature type="domain" description="MYND-type" evidence="6">
    <location>
        <begin position="50"/>
        <end position="88"/>
    </location>
</feature>
<dbReference type="InterPro" id="IPR050869">
    <property type="entry name" value="H3K4_H4K5_MeTrfase"/>
</dbReference>
<dbReference type="Gene3D" id="6.10.140.2220">
    <property type="match status" value="1"/>
</dbReference>
<dbReference type="InterPro" id="IPR001214">
    <property type="entry name" value="SET_dom"/>
</dbReference>
<evidence type="ECO:0000313" key="8">
    <source>
        <dbReference type="Proteomes" id="UP001498476"/>
    </source>
</evidence>
<sequence>MSQPAAIQVRPHATKGRALFAAQSFPPGSVILPFTPSLLLPALSHAGSVCAHCLRPGTPRACSRCRAAAYCDAACQAAAWAAVHAKECKVLSRVAAQGRPGLPTPVHAVVQALLKTEVGNAVRPLEGNVEAWRRSPRWADMEMMAMGAVAFAGLKTTQENVQKAVELLCKIQTNAFHRYDADLGQVGIFLEPTLAMANHSCIPNAMVQFIGRKAILRAETPIQAGDEIEISYTDYTYPLSKRREALSPYSFSCQCPRCKGDLNIYQVCALSPNVDLNLASLVFDPSKLRHHPAAARDFKAALANKYSEAATDIIDSRETPDSLDERRRVLEAQYRECQPLVSEGFWGVSPLPQVLAEISIYYAEEGNFVYALATACHVATACDPYRYVAPFHPVRAKGLFLIGKLLANTAADTAALSDSINAMASSKGNFNQKALQTLQEIDQVSLCQMLLLMILQQTPKGYAAEWELSVSAREMLHDIDQLPGRDKELSLINAWRQDPSNDQSRQFFEYAVLKQIDALASLGCEILAADFGS</sequence>
<reference evidence="7 8" key="1">
    <citation type="journal article" date="2025" name="Microbiol. Resour. Announc.">
        <title>Draft genome sequences for Neonectria magnoliae and Neonectria punicea, canker pathogens of Liriodendron tulipifera and Acer saccharum in West Virginia.</title>
        <authorList>
            <person name="Petronek H.M."/>
            <person name="Kasson M.T."/>
            <person name="Metheny A.M."/>
            <person name="Stauder C.M."/>
            <person name="Lovett B."/>
            <person name="Lynch S.C."/>
            <person name="Garnas J.R."/>
            <person name="Kasson L.R."/>
            <person name="Stajich J.E."/>
        </authorList>
    </citation>
    <scope>NUCLEOTIDE SEQUENCE [LARGE SCALE GENOMIC DNA]</scope>
    <source>
        <strain evidence="7 8">NRRL 64653</strain>
    </source>
</reference>
<dbReference type="PANTHER" id="PTHR12197:SF251">
    <property type="entry name" value="EG:BACR7C10.4 PROTEIN"/>
    <property type="match status" value="1"/>
</dbReference>
<name>A0ABR1HJR9_9HYPO</name>
<keyword evidence="1" id="KW-0479">Metal-binding</keyword>
<dbReference type="PANTHER" id="PTHR12197">
    <property type="entry name" value="HISTONE-LYSINE N-METHYLTRANSFERASE SMYD"/>
    <property type="match status" value="1"/>
</dbReference>
<accession>A0ABR1HJR9</accession>
<dbReference type="Gene3D" id="2.170.270.10">
    <property type="entry name" value="SET domain"/>
    <property type="match status" value="1"/>
</dbReference>
<dbReference type="SMART" id="SM00317">
    <property type="entry name" value="SET"/>
    <property type="match status" value="1"/>
</dbReference>
<proteinExistence type="predicted"/>
<keyword evidence="2 4" id="KW-0863">Zinc-finger</keyword>
<dbReference type="Pfam" id="PF01753">
    <property type="entry name" value="zf-MYND"/>
    <property type="match status" value="1"/>
</dbReference>
<evidence type="ECO:0000313" key="7">
    <source>
        <dbReference type="EMBL" id="KAK7421069.1"/>
    </source>
</evidence>
<evidence type="ECO:0000259" key="6">
    <source>
        <dbReference type="PROSITE" id="PS50865"/>
    </source>
</evidence>
<comment type="caution">
    <text evidence="7">The sequence shown here is derived from an EMBL/GenBank/DDBJ whole genome shotgun (WGS) entry which is preliminary data.</text>
</comment>
<dbReference type="SUPFAM" id="SSF144232">
    <property type="entry name" value="HIT/MYND zinc finger-like"/>
    <property type="match status" value="1"/>
</dbReference>
<keyword evidence="3" id="KW-0862">Zinc</keyword>
<organism evidence="7 8">
    <name type="scientific">Neonectria punicea</name>
    <dbReference type="NCBI Taxonomy" id="979145"/>
    <lineage>
        <taxon>Eukaryota</taxon>
        <taxon>Fungi</taxon>
        <taxon>Dikarya</taxon>
        <taxon>Ascomycota</taxon>
        <taxon>Pezizomycotina</taxon>
        <taxon>Sordariomycetes</taxon>
        <taxon>Hypocreomycetidae</taxon>
        <taxon>Hypocreales</taxon>
        <taxon>Nectriaceae</taxon>
        <taxon>Neonectria</taxon>
    </lineage>
</organism>
<dbReference type="PROSITE" id="PS50865">
    <property type="entry name" value="ZF_MYND_2"/>
    <property type="match status" value="1"/>
</dbReference>
<evidence type="ECO:0000256" key="3">
    <source>
        <dbReference type="ARBA" id="ARBA00022833"/>
    </source>
</evidence>
<dbReference type="InterPro" id="IPR002893">
    <property type="entry name" value="Znf_MYND"/>
</dbReference>
<evidence type="ECO:0000256" key="2">
    <source>
        <dbReference type="ARBA" id="ARBA00022771"/>
    </source>
</evidence>
<dbReference type="Proteomes" id="UP001498476">
    <property type="component" value="Unassembled WGS sequence"/>
</dbReference>
<protein>
    <recommendedName>
        <fullName evidence="9">Suppressor of anucleate metulae protein B</fullName>
    </recommendedName>
</protein>